<evidence type="ECO:0000256" key="1">
    <source>
        <dbReference type="ARBA" id="ARBA00023239"/>
    </source>
</evidence>
<dbReference type="PANTHER" id="PTHR21240:SF28">
    <property type="entry name" value="ISO-OROTATE DECARBOXYLASE (EUROFUNG)"/>
    <property type="match status" value="1"/>
</dbReference>
<dbReference type="Gene3D" id="3.20.20.140">
    <property type="entry name" value="Metal-dependent hydrolases"/>
    <property type="match status" value="1"/>
</dbReference>
<dbReference type="RefSeq" id="WP_229842116.1">
    <property type="nucleotide sequence ID" value="NZ_BNAI01000008.1"/>
</dbReference>
<dbReference type="InterPro" id="IPR006680">
    <property type="entry name" value="Amidohydro-rel"/>
</dbReference>
<dbReference type="GO" id="GO:0005737">
    <property type="term" value="C:cytoplasm"/>
    <property type="evidence" value="ECO:0007669"/>
    <property type="project" value="TreeGrafter"/>
</dbReference>
<dbReference type="SUPFAM" id="SSF51556">
    <property type="entry name" value="Metallo-dependent hydrolases"/>
    <property type="match status" value="1"/>
</dbReference>
<protein>
    <submittedName>
        <fullName evidence="3">4-oxalomesaconate hydratase</fullName>
    </submittedName>
</protein>
<dbReference type="Proteomes" id="UP000617531">
    <property type="component" value="Unassembled WGS sequence"/>
</dbReference>
<gene>
    <name evidence="3" type="primary">fldW</name>
    <name evidence="3" type="ORF">GCM10011600_26970</name>
</gene>
<dbReference type="GO" id="GO:0016787">
    <property type="term" value="F:hydrolase activity"/>
    <property type="evidence" value="ECO:0007669"/>
    <property type="project" value="InterPro"/>
</dbReference>
<sequence>MPKGHATGVVEIVNNFGYIQTVIIDCHGHYTTTPPGVGAWRDAQVAALSGGPAPAPGPFPVSDDEIRESIEGGQLRVQRERGIDVTLFSPRASWMGHHVGDATTSLEWTIRQNDLIKRVCDLFPRNFVPVAQLPQSPGATIDSSVRELRRTVGELGFVAVNINPDPTGGYWTGPDLGDRYWWPLWEAMQELDVPGMLHVSQAENPFFQTTGSYYLSADTTFFVQALSSGFMKDQPALRLVIPHGGGAIPFHWGRFQGMSVREGWDFEGSTERLYFDTCVYHQPGIDLLLDVVPTQRVLFGSEMLGAVRGDNPTTGSGWDDTGRYLEASALSADDRQRVYSGNALAVYPRLADYLS</sequence>
<dbReference type="InterPro" id="IPR032465">
    <property type="entry name" value="ACMSD"/>
</dbReference>
<accession>A0A8J3GT16</accession>
<comment type="caution">
    <text evidence="3">The sequence shown here is derived from an EMBL/GenBank/DDBJ whole genome shotgun (WGS) entry which is preliminary data.</text>
</comment>
<dbReference type="GO" id="GO:0016831">
    <property type="term" value="F:carboxy-lyase activity"/>
    <property type="evidence" value="ECO:0007669"/>
    <property type="project" value="InterPro"/>
</dbReference>
<dbReference type="AlphaFoldDB" id="A0A8J3GT16"/>
<feature type="domain" description="Amidohydrolase-related" evidence="2">
    <location>
        <begin position="24"/>
        <end position="348"/>
    </location>
</feature>
<dbReference type="Pfam" id="PF04909">
    <property type="entry name" value="Amidohydro_2"/>
    <property type="match status" value="1"/>
</dbReference>
<name>A0A8J3GT16_9MICO</name>
<organism evidence="3 4">
    <name type="scientific">Pseudolysinimonas yzui</name>
    <dbReference type="NCBI Taxonomy" id="2708254"/>
    <lineage>
        <taxon>Bacteria</taxon>
        <taxon>Bacillati</taxon>
        <taxon>Actinomycetota</taxon>
        <taxon>Actinomycetes</taxon>
        <taxon>Micrococcales</taxon>
        <taxon>Microbacteriaceae</taxon>
        <taxon>Pseudolysinimonas</taxon>
    </lineage>
</organism>
<evidence type="ECO:0000313" key="4">
    <source>
        <dbReference type="Proteomes" id="UP000617531"/>
    </source>
</evidence>
<dbReference type="EMBL" id="BNAI01000008">
    <property type="protein sequence ID" value="GHF24502.1"/>
    <property type="molecule type" value="Genomic_DNA"/>
</dbReference>
<proteinExistence type="predicted"/>
<reference evidence="3" key="1">
    <citation type="journal article" date="2014" name="Int. J. Syst. Evol. Microbiol.">
        <title>Complete genome sequence of Corynebacterium casei LMG S-19264T (=DSM 44701T), isolated from a smear-ripened cheese.</title>
        <authorList>
            <consortium name="US DOE Joint Genome Institute (JGI-PGF)"/>
            <person name="Walter F."/>
            <person name="Albersmeier A."/>
            <person name="Kalinowski J."/>
            <person name="Ruckert C."/>
        </authorList>
    </citation>
    <scope>NUCLEOTIDE SEQUENCE</scope>
    <source>
        <strain evidence="3">CGMCC 1.16548</strain>
    </source>
</reference>
<dbReference type="GO" id="GO:0019748">
    <property type="term" value="P:secondary metabolic process"/>
    <property type="evidence" value="ECO:0007669"/>
    <property type="project" value="TreeGrafter"/>
</dbReference>
<evidence type="ECO:0000313" key="3">
    <source>
        <dbReference type="EMBL" id="GHF24502.1"/>
    </source>
</evidence>
<reference evidence="3" key="2">
    <citation type="submission" date="2020-09" db="EMBL/GenBank/DDBJ databases">
        <authorList>
            <person name="Sun Q."/>
            <person name="Zhou Y."/>
        </authorList>
    </citation>
    <scope>NUCLEOTIDE SEQUENCE</scope>
    <source>
        <strain evidence="3">CGMCC 1.16548</strain>
    </source>
</reference>
<keyword evidence="4" id="KW-1185">Reference proteome</keyword>
<evidence type="ECO:0000259" key="2">
    <source>
        <dbReference type="Pfam" id="PF04909"/>
    </source>
</evidence>
<dbReference type="InterPro" id="IPR032466">
    <property type="entry name" value="Metal_Hydrolase"/>
</dbReference>
<keyword evidence="1" id="KW-0456">Lyase</keyword>
<dbReference type="PANTHER" id="PTHR21240">
    <property type="entry name" value="2-AMINO-3-CARBOXYLMUCONATE-6-SEMIALDEHYDE DECARBOXYLASE"/>
    <property type="match status" value="1"/>
</dbReference>